<dbReference type="InterPro" id="IPR020843">
    <property type="entry name" value="ER"/>
</dbReference>
<evidence type="ECO:0000256" key="2">
    <source>
        <dbReference type="ARBA" id="ARBA00022833"/>
    </source>
</evidence>
<dbReference type="AlphaFoldDB" id="A0A0A3YL34"/>
<dbReference type="InterPro" id="IPR011032">
    <property type="entry name" value="GroES-like_sf"/>
</dbReference>
<evidence type="ECO:0000313" key="5">
    <source>
        <dbReference type="EMBL" id="KGT87375.1"/>
    </source>
</evidence>
<dbReference type="RefSeq" id="WP_034898365.1">
    <property type="nucleotide sequence ID" value="NZ_JRUQ01000075.1"/>
</dbReference>
<dbReference type="GO" id="GO:0016491">
    <property type="term" value="F:oxidoreductase activity"/>
    <property type="evidence" value="ECO:0007669"/>
    <property type="project" value="UniProtKB-KW"/>
</dbReference>
<keyword evidence="6" id="KW-1185">Reference proteome</keyword>
<dbReference type="EMBL" id="JRUQ01000075">
    <property type="protein sequence ID" value="KGT87375.1"/>
    <property type="molecule type" value="Genomic_DNA"/>
</dbReference>
<dbReference type="Gene3D" id="3.90.180.10">
    <property type="entry name" value="Medium-chain alcohol dehydrogenases, catalytic domain"/>
    <property type="match status" value="1"/>
</dbReference>
<dbReference type="InterPro" id="IPR050129">
    <property type="entry name" value="Zn_alcohol_dh"/>
</dbReference>
<feature type="domain" description="Enoyl reductase (ER)" evidence="4">
    <location>
        <begin position="8"/>
        <end position="336"/>
    </location>
</feature>
<comment type="caution">
    <text evidence="5">The sequence shown here is derived from an EMBL/GenBank/DDBJ whole genome shotgun (WGS) entry which is preliminary data.</text>
</comment>
<dbReference type="Proteomes" id="UP000030351">
    <property type="component" value="Unassembled WGS sequence"/>
</dbReference>
<dbReference type="GO" id="GO:0046872">
    <property type="term" value="F:metal ion binding"/>
    <property type="evidence" value="ECO:0007669"/>
    <property type="project" value="UniProtKB-KW"/>
</dbReference>
<dbReference type="eggNOG" id="COG1063">
    <property type="taxonomic scope" value="Bacteria"/>
</dbReference>
<evidence type="ECO:0000313" key="6">
    <source>
        <dbReference type="Proteomes" id="UP000030351"/>
    </source>
</evidence>
<dbReference type="OrthoDB" id="9773078at2"/>
<dbReference type="Pfam" id="PF08240">
    <property type="entry name" value="ADH_N"/>
    <property type="match status" value="1"/>
</dbReference>
<dbReference type="Pfam" id="PF00107">
    <property type="entry name" value="ADH_zinc_N"/>
    <property type="match status" value="1"/>
</dbReference>
<dbReference type="CDD" id="cd08235">
    <property type="entry name" value="iditol_2_DH_like"/>
    <property type="match status" value="1"/>
</dbReference>
<evidence type="ECO:0000256" key="1">
    <source>
        <dbReference type="ARBA" id="ARBA00022723"/>
    </source>
</evidence>
<sequence>MKASVYYGKNDIRYEDVAVPEIEDGDILVKMKSCGLCGTDIHKAQHQTVTGPVVLSHEIAAEVVKVGKRVTRFRPGDRVVTAIHVPCFSCHYCDRGHFTLCEQFKPTNIEPGGFAEYIRLPELHVKHLTHKIPQGVSWEKAAMVEPIGCCLHGLKQAAITPGCSVLVMGSGTIGLLSAQLSAMMGASNVIVSDLSPFKLDLALRLGINHAINPAQENLEARIGEITDGLGVDLVVIAAGVSSLLPQAVNLLRRGGRVVVFSPFDQNNMVSIDAARFFRDEISIVGTYSLSSYEMPEAVEIISRNRINIDEMITHRWPLSSLGEAIEFAANPQHDVLKVIMQMDD</sequence>
<gene>
    <name evidence="5" type="ORF">NG99_23360</name>
</gene>
<keyword evidence="1" id="KW-0479">Metal-binding</keyword>
<organism evidence="5 6">
    <name type="scientific">Erwinia typographi</name>
    <dbReference type="NCBI Taxonomy" id="371042"/>
    <lineage>
        <taxon>Bacteria</taxon>
        <taxon>Pseudomonadati</taxon>
        <taxon>Pseudomonadota</taxon>
        <taxon>Gammaproteobacteria</taxon>
        <taxon>Enterobacterales</taxon>
        <taxon>Erwiniaceae</taxon>
        <taxon>Erwinia</taxon>
    </lineage>
</organism>
<dbReference type="PANTHER" id="PTHR43401">
    <property type="entry name" value="L-THREONINE 3-DEHYDROGENASE"/>
    <property type="match status" value="1"/>
</dbReference>
<protein>
    <submittedName>
        <fullName evidence="5">L-iditol 2-dehydrogenase</fullName>
    </submittedName>
</protein>
<name>A0A0A3YL34_9GAMM</name>
<dbReference type="SMART" id="SM00829">
    <property type="entry name" value="PKS_ER"/>
    <property type="match status" value="1"/>
</dbReference>
<dbReference type="InterPro" id="IPR013149">
    <property type="entry name" value="ADH-like_C"/>
</dbReference>
<dbReference type="PANTHER" id="PTHR43401:SF2">
    <property type="entry name" value="L-THREONINE 3-DEHYDROGENASE"/>
    <property type="match status" value="1"/>
</dbReference>
<dbReference type="Gene3D" id="3.40.50.720">
    <property type="entry name" value="NAD(P)-binding Rossmann-like Domain"/>
    <property type="match status" value="1"/>
</dbReference>
<dbReference type="SUPFAM" id="SSF51735">
    <property type="entry name" value="NAD(P)-binding Rossmann-fold domains"/>
    <property type="match status" value="1"/>
</dbReference>
<dbReference type="InterPro" id="IPR013154">
    <property type="entry name" value="ADH-like_N"/>
</dbReference>
<keyword evidence="3" id="KW-0560">Oxidoreductase</keyword>
<evidence type="ECO:0000259" key="4">
    <source>
        <dbReference type="SMART" id="SM00829"/>
    </source>
</evidence>
<dbReference type="STRING" id="371042.NG99_23360"/>
<dbReference type="SUPFAM" id="SSF50129">
    <property type="entry name" value="GroES-like"/>
    <property type="match status" value="1"/>
</dbReference>
<accession>A0A0A3YL34</accession>
<evidence type="ECO:0000256" key="3">
    <source>
        <dbReference type="ARBA" id="ARBA00023002"/>
    </source>
</evidence>
<proteinExistence type="predicted"/>
<reference evidence="5 6" key="1">
    <citation type="submission" date="2014-10" db="EMBL/GenBank/DDBJ databases">
        <title>Genome sequence of Erwinia typographi M043b.</title>
        <authorList>
            <person name="Chan K.-G."/>
            <person name="Tan W.-S."/>
        </authorList>
    </citation>
    <scope>NUCLEOTIDE SEQUENCE [LARGE SCALE GENOMIC DNA]</scope>
    <source>
        <strain evidence="5 6">M043b</strain>
    </source>
</reference>
<keyword evidence="2" id="KW-0862">Zinc</keyword>
<dbReference type="InterPro" id="IPR036291">
    <property type="entry name" value="NAD(P)-bd_dom_sf"/>
</dbReference>